<organism evidence="15 16">
    <name type="scientific">Candidatus Scatomonas pullistercoris</name>
    <dbReference type="NCBI Taxonomy" id="2840920"/>
    <lineage>
        <taxon>Bacteria</taxon>
        <taxon>Bacillati</taxon>
        <taxon>Bacillota</taxon>
        <taxon>Clostridia</taxon>
        <taxon>Lachnospirales</taxon>
        <taxon>Lachnospiraceae</taxon>
        <taxon>Lachnospiraceae incertae sedis</taxon>
        <taxon>Candidatus Scatomonas</taxon>
    </lineage>
</organism>
<evidence type="ECO:0000256" key="4">
    <source>
        <dbReference type="ARBA" id="ARBA00022806"/>
    </source>
</evidence>
<dbReference type="Gene3D" id="1.10.10.160">
    <property type="match status" value="1"/>
</dbReference>
<evidence type="ECO:0000256" key="9">
    <source>
        <dbReference type="ARBA" id="ARBA00034808"/>
    </source>
</evidence>
<protein>
    <recommendedName>
        <fullName evidence="9">DNA 3'-5' helicase</fullName>
        <ecNumber evidence="9">5.6.2.4</ecNumber>
    </recommendedName>
</protein>
<dbReference type="GO" id="GO:0005524">
    <property type="term" value="F:ATP binding"/>
    <property type="evidence" value="ECO:0007669"/>
    <property type="project" value="UniProtKB-UniRule"/>
</dbReference>
<evidence type="ECO:0000256" key="3">
    <source>
        <dbReference type="ARBA" id="ARBA00022801"/>
    </source>
</evidence>
<feature type="domain" description="UvrD-like helicase C-terminal" evidence="14">
    <location>
        <begin position="717"/>
        <end position="1001"/>
    </location>
</feature>
<accession>A0A9D1P1T8</accession>
<proteinExistence type="inferred from homology"/>
<dbReference type="GO" id="GO:0003677">
    <property type="term" value="F:DNA binding"/>
    <property type="evidence" value="ECO:0007669"/>
    <property type="project" value="UniProtKB-KW"/>
</dbReference>
<evidence type="ECO:0000313" key="16">
    <source>
        <dbReference type="Proteomes" id="UP000824169"/>
    </source>
</evidence>
<evidence type="ECO:0000259" key="14">
    <source>
        <dbReference type="PROSITE" id="PS51217"/>
    </source>
</evidence>
<dbReference type="Proteomes" id="UP000824169">
    <property type="component" value="Unassembled WGS sequence"/>
</dbReference>
<dbReference type="EC" id="5.6.2.4" evidence="9"/>
<evidence type="ECO:0000256" key="5">
    <source>
        <dbReference type="ARBA" id="ARBA00022840"/>
    </source>
</evidence>
<dbReference type="CDD" id="cd19067">
    <property type="entry name" value="PfuEndoQ-like"/>
    <property type="match status" value="1"/>
</dbReference>
<dbReference type="Gene3D" id="3.40.50.300">
    <property type="entry name" value="P-loop containing nucleotide triphosphate hydrolases"/>
    <property type="match status" value="3"/>
</dbReference>
<dbReference type="CDD" id="cd18807">
    <property type="entry name" value="SF1_C_UvrD"/>
    <property type="match status" value="1"/>
</dbReference>
<dbReference type="PANTHER" id="PTHR11070:SF2">
    <property type="entry name" value="ATP-DEPENDENT DNA HELICASE SRS2"/>
    <property type="match status" value="1"/>
</dbReference>
<evidence type="ECO:0000256" key="7">
    <source>
        <dbReference type="ARBA" id="ARBA00023235"/>
    </source>
</evidence>
<evidence type="ECO:0000313" key="15">
    <source>
        <dbReference type="EMBL" id="HIV24931.1"/>
    </source>
</evidence>
<feature type="compositionally biased region" description="Basic and acidic residues" evidence="12">
    <location>
        <begin position="435"/>
        <end position="457"/>
    </location>
</feature>
<dbReference type="PROSITE" id="PS51198">
    <property type="entry name" value="UVRD_HELICASE_ATP_BIND"/>
    <property type="match status" value="1"/>
</dbReference>
<evidence type="ECO:0000256" key="8">
    <source>
        <dbReference type="ARBA" id="ARBA00034617"/>
    </source>
</evidence>
<feature type="domain" description="UvrD-like helicase ATP-binding" evidence="13">
    <location>
        <begin position="460"/>
        <end position="716"/>
    </location>
</feature>
<name>A0A9D1P1T8_9FIRM</name>
<evidence type="ECO:0000256" key="2">
    <source>
        <dbReference type="ARBA" id="ARBA00022741"/>
    </source>
</evidence>
<dbReference type="SUPFAM" id="SSF89550">
    <property type="entry name" value="PHP domain-like"/>
    <property type="match status" value="1"/>
</dbReference>
<comment type="caution">
    <text evidence="15">The sequence shown here is derived from an EMBL/GenBank/DDBJ whole genome shotgun (WGS) entry which is preliminary data.</text>
</comment>
<evidence type="ECO:0000256" key="11">
    <source>
        <dbReference type="PROSITE-ProRule" id="PRU00560"/>
    </source>
</evidence>
<sequence length="1050" mass="117745">MKNVEIADLHIHSRYSRATSRDGNPEMLAYQAARKGIRYVGTGDFTHPAWREELKEKLEPAEEGLYRLKKEYEIEDPAVSGRCEPRFVVSGEISSIYKKDGKTRKVHSLILLPGLREAEELSRRLEAIGNIHSDGRPILGLPCRDLLEITLESCPEAVFIPAHIWTPHFSLFGAFSGFDTMEECFEDLTPYIHAVETGLSSDPPMNWTLSALDGLQLISNSDAHSPGKLGREANLLEIDGTYAGLSRAVQTGQGLKGTLEFFPEEGKYHFDGHRKCQVVLSPGEAEAAGNICPACGKKLTMGVSHRILQLSDRKEGFIREGAKPFESLAPLPEVIAAATGRAAAGKRVQAEYEKLLAHLGAEFSILREIPLEDIRKEAGERVAEGIRRLRAGEVIREPGFDGAYGKIRLFTEEELENTEGQMSFSFASPAPVGKRGREEKRKEEQPESEKKGREQKIPEGGLNPEQERAVRSESRRLAVIAGPGTGKTKTLVSRILYLVREKQIKPREITAVTFTRKAAAELEERLEKALGGKQHLRGMQIGTFHSTALKALQDAGIEIRLAENLECRELARETRAAFHLACSVSKLLGEISRIKSGKKSSLIPEEVYDYYQKLLEERGLLDFDDLLLAAAEYFEEADSGRRHFSYLLVDEFQDINPVQYRLTEAWNRGGKSLFVIGDPDQSIYGFRGSRAACFQDLLEAYPETEVIRLRVNYRSTPEILGAAAAVIRNNPGGERELEAFLPSGCPVRMVQGTGELSEAIFAAREINRQVGGVDMLEAQEQAADQEKKRVRGFGEIAVLCRTHRQMDLLEKTLSREGIPYVAAGQGSFLEDPMVRGTCAFFRYLFLGEKTDREKAAELLLKQEESRMTEVLFEKLEETFRPLMQKGRPSRVLDLWMEEQQLQENTAMQQLRSAAMLCGKMEEFLQNLSSGEEGDLLRCGGKTYQADAVHLMTLHASKGLEFPVVILHGVSRGQLPLETEKEPADTEEERRLFYVGMTRAKEELILTGAGEVSRFWEEVPEEYSKKEKTEGRRKREQPRQLSVFDFLSQGE</sequence>
<comment type="catalytic activity">
    <reaction evidence="10">
        <text>ATP + H2O = ADP + phosphate + H(+)</text>
        <dbReference type="Rhea" id="RHEA:13065"/>
        <dbReference type="ChEBI" id="CHEBI:15377"/>
        <dbReference type="ChEBI" id="CHEBI:15378"/>
        <dbReference type="ChEBI" id="CHEBI:30616"/>
        <dbReference type="ChEBI" id="CHEBI:43474"/>
        <dbReference type="ChEBI" id="CHEBI:456216"/>
        <dbReference type="EC" id="5.6.2.4"/>
    </reaction>
</comment>
<evidence type="ECO:0000256" key="12">
    <source>
        <dbReference type="SAM" id="MobiDB-lite"/>
    </source>
</evidence>
<dbReference type="GO" id="GO:0043138">
    <property type="term" value="F:3'-5' DNA helicase activity"/>
    <property type="evidence" value="ECO:0007669"/>
    <property type="project" value="UniProtKB-EC"/>
</dbReference>
<dbReference type="Pfam" id="PF13361">
    <property type="entry name" value="UvrD_C"/>
    <property type="match status" value="2"/>
</dbReference>
<keyword evidence="6" id="KW-0238">DNA-binding</keyword>
<reference evidence="15" key="2">
    <citation type="journal article" date="2021" name="PeerJ">
        <title>Extensive microbial diversity within the chicken gut microbiome revealed by metagenomics and culture.</title>
        <authorList>
            <person name="Gilroy R."/>
            <person name="Ravi A."/>
            <person name="Getino M."/>
            <person name="Pursley I."/>
            <person name="Horton D.L."/>
            <person name="Alikhan N.F."/>
            <person name="Baker D."/>
            <person name="Gharbi K."/>
            <person name="Hall N."/>
            <person name="Watson M."/>
            <person name="Adriaenssens E.M."/>
            <person name="Foster-Nyarko E."/>
            <person name="Jarju S."/>
            <person name="Secka A."/>
            <person name="Antonio M."/>
            <person name="Oren A."/>
            <person name="Chaudhuri R.R."/>
            <person name="La Ragione R."/>
            <person name="Hildebrand F."/>
            <person name="Pallen M.J."/>
        </authorList>
    </citation>
    <scope>NUCLEOTIDE SEQUENCE</scope>
    <source>
        <strain evidence="15">CHK188-20938</strain>
    </source>
</reference>
<dbReference type="EMBL" id="DVOO01000011">
    <property type="protein sequence ID" value="HIV24931.1"/>
    <property type="molecule type" value="Genomic_DNA"/>
</dbReference>
<dbReference type="GO" id="GO:0016787">
    <property type="term" value="F:hydrolase activity"/>
    <property type="evidence" value="ECO:0007669"/>
    <property type="project" value="UniProtKB-UniRule"/>
</dbReference>
<dbReference type="Pfam" id="PF00580">
    <property type="entry name" value="UvrD-helicase"/>
    <property type="match status" value="1"/>
</dbReference>
<dbReference type="PROSITE" id="PS51217">
    <property type="entry name" value="UVRD_HELICASE_CTER"/>
    <property type="match status" value="1"/>
</dbReference>
<comment type="catalytic activity">
    <reaction evidence="8">
        <text>Couples ATP hydrolysis with the unwinding of duplex DNA by translocating in the 3'-5' direction.</text>
        <dbReference type="EC" id="5.6.2.4"/>
    </reaction>
</comment>
<evidence type="ECO:0000259" key="13">
    <source>
        <dbReference type="PROSITE" id="PS51198"/>
    </source>
</evidence>
<dbReference type="InterPro" id="IPR016195">
    <property type="entry name" value="Pol/histidinol_Pase-like"/>
</dbReference>
<dbReference type="PANTHER" id="PTHR11070">
    <property type="entry name" value="UVRD / RECB / PCRA DNA HELICASE FAMILY MEMBER"/>
    <property type="match status" value="1"/>
</dbReference>
<dbReference type="Gene3D" id="3.20.20.140">
    <property type="entry name" value="Metal-dependent hydrolases"/>
    <property type="match status" value="1"/>
</dbReference>
<evidence type="ECO:0000256" key="10">
    <source>
        <dbReference type="ARBA" id="ARBA00048988"/>
    </source>
</evidence>
<gene>
    <name evidence="15" type="ORF">IAB71_03950</name>
</gene>
<feature type="compositionally biased region" description="Basic and acidic residues" evidence="12">
    <location>
        <begin position="1019"/>
        <end position="1029"/>
    </location>
</feature>
<comment type="similarity">
    <text evidence="1">Belongs to the helicase family. UvrD subfamily.</text>
</comment>
<feature type="region of interest" description="Disordered" evidence="12">
    <location>
        <begin position="1019"/>
        <end position="1050"/>
    </location>
</feature>
<keyword evidence="2 11" id="KW-0547">Nucleotide-binding</keyword>
<dbReference type="AlphaFoldDB" id="A0A9D1P1T8"/>
<dbReference type="Gene3D" id="1.10.486.10">
    <property type="entry name" value="PCRA, domain 4"/>
    <property type="match status" value="1"/>
</dbReference>
<evidence type="ECO:0000256" key="1">
    <source>
        <dbReference type="ARBA" id="ARBA00009922"/>
    </source>
</evidence>
<keyword evidence="5 11" id="KW-0067">ATP-binding</keyword>
<feature type="binding site" evidence="11">
    <location>
        <begin position="481"/>
        <end position="488"/>
    </location>
    <ligand>
        <name>ATP</name>
        <dbReference type="ChEBI" id="CHEBI:30616"/>
    </ligand>
</feature>
<dbReference type="GO" id="GO:0000725">
    <property type="term" value="P:recombinational repair"/>
    <property type="evidence" value="ECO:0007669"/>
    <property type="project" value="TreeGrafter"/>
</dbReference>
<dbReference type="InterPro" id="IPR027417">
    <property type="entry name" value="P-loop_NTPase"/>
</dbReference>
<dbReference type="InterPro" id="IPR014017">
    <property type="entry name" value="DNA_helicase_UvrD-like_C"/>
</dbReference>
<dbReference type="SUPFAM" id="SSF52540">
    <property type="entry name" value="P-loop containing nucleoside triphosphate hydrolases"/>
    <property type="match status" value="1"/>
</dbReference>
<keyword evidence="3 11" id="KW-0378">Hydrolase</keyword>
<dbReference type="InterPro" id="IPR013986">
    <property type="entry name" value="DExx_box_DNA_helicase_dom_sf"/>
</dbReference>
<feature type="region of interest" description="Disordered" evidence="12">
    <location>
        <begin position="418"/>
        <end position="473"/>
    </location>
</feature>
<keyword evidence="7" id="KW-0413">Isomerase</keyword>
<evidence type="ECO:0000256" key="6">
    <source>
        <dbReference type="ARBA" id="ARBA00023125"/>
    </source>
</evidence>
<dbReference type="CDD" id="cd17932">
    <property type="entry name" value="DEXQc_UvrD"/>
    <property type="match status" value="1"/>
</dbReference>
<dbReference type="InterPro" id="IPR014016">
    <property type="entry name" value="UvrD-like_ATP-bd"/>
</dbReference>
<dbReference type="InterPro" id="IPR000212">
    <property type="entry name" value="DNA_helicase_UvrD/REP"/>
</dbReference>
<reference evidence="15" key="1">
    <citation type="submission" date="2020-10" db="EMBL/GenBank/DDBJ databases">
        <authorList>
            <person name="Gilroy R."/>
        </authorList>
    </citation>
    <scope>NUCLEOTIDE SEQUENCE</scope>
    <source>
        <strain evidence="15">CHK188-20938</strain>
    </source>
</reference>
<keyword evidence="4 11" id="KW-0347">Helicase</keyword>